<reference evidence="2" key="1">
    <citation type="submission" date="2015-07" db="EMBL/GenBank/DDBJ databases">
        <authorList>
            <person name="Rodrigo-Torres Lidia"/>
            <person name="Arahal R.David."/>
        </authorList>
    </citation>
    <scope>NUCLEOTIDE SEQUENCE [LARGE SCALE GENOMIC DNA]</scope>
    <source>
        <strain evidence="2">CECT 4801</strain>
    </source>
</reference>
<dbReference type="EMBL" id="CXST01000001">
    <property type="protein sequence ID" value="CTQ42548.1"/>
    <property type="molecule type" value="Genomic_DNA"/>
</dbReference>
<evidence type="ECO:0000313" key="2">
    <source>
        <dbReference type="Proteomes" id="UP000048926"/>
    </source>
</evidence>
<organism evidence="1 2">
    <name type="scientific">Roseibium aggregatum</name>
    <dbReference type="NCBI Taxonomy" id="187304"/>
    <lineage>
        <taxon>Bacteria</taxon>
        <taxon>Pseudomonadati</taxon>
        <taxon>Pseudomonadota</taxon>
        <taxon>Alphaproteobacteria</taxon>
        <taxon>Hyphomicrobiales</taxon>
        <taxon>Stappiaceae</taxon>
        <taxon>Roseibium</taxon>
    </lineage>
</organism>
<dbReference type="STRING" id="187304.B0E33_25250"/>
<proteinExistence type="predicted"/>
<sequence>MPINFIPNDPRAGHPPAAVIEAHAERPDELARYVYLGSVPEDTYPTDSDGFLFWQCREAALRAIDLWELIDGSTLTTWQNGKTLRLKHKTPGQPQLNAFYDRLSLSFFQVDAAGGDSYRSGASTDVVAHEAGHAFLDAIRPDLWGAFQAEPGAFHEAFGDCIAILVALQDEATRKVLVDQGLLRQKNFVESTAEDLSHGIAVLVDANHNAAVPRRALNTHQWVMPASLPVSGGPGVLINEVHSLGMIFSGCFYDTLTNIYQSRGVESEKGLQAAARTAGELLVAAARTAPLKPRFFQAVGNAMLIADGMRNAGVNAQAIRDGFGAHNVLLNAEQLTSPTVVLAGRPPSETVHSVRDVLTQASRRSLLEVTGDDTDQRFYGSRVQLGDQSVAAVRRRQKVSLADVASDLEGVYCYVEEDVLIGEQNGNAALLGEVETVRQSAVEAQSFVFSLHAAGQISEEAHSQAGDDTIGAVSHVVSNVGEERRLLRKRFNCRCHALPGTARAFLCT</sequence>
<evidence type="ECO:0000313" key="1">
    <source>
        <dbReference type="EMBL" id="CTQ42548.1"/>
    </source>
</evidence>
<keyword evidence="2" id="KW-1185">Reference proteome</keyword>
<dbReference type="Gene3D" id="1.10.390.10">
    <property type="entry name" value="Neutral Protease Domain 2"/>
    <property type="match status" value="1"/>
</dbReference>
<protein>
    <submittedName>
        <fullName evidence="1">Uncharacterized protein</fullName>
    </submittedName>
</protein>
<dbReference type="OrthoDB" id="178184at2"/>
<accession>A0A0M6XZU1</accession>
<dbReference type="Proteomes" id="UP000048926">
    <property type="component" value="Unassembled WGS sequence"/>
</dbReference>
<dbReference type="InterPro" id="IPR027268">
    <property type="entry name" value="Peptidase_M4/M1_CTD_sf"/>
</dbReference>
<dbReference type="RefSeq" id="WP_055654568.1">
    <property type="nucleotide sequence ID" value="NZ_CXST01000001.1"/>
</dbReference>
<gene>
    <name evidence="1" type="ORF">LAL4801_00979</name>
</gene>
<dbReference type="AlphaFoldDB" id="A0A0M6XZU1"/>
<name>A0A0M6XZU1_9HYPH</name>
<dbReference type="SUPFAM" id="SSF55486">
    <property type="entry name" value="Metalloproteases ('zincins'), catalytic domain"/>
    <property type="match status" value="1"/>
</dbReference>